<gene>
    <name evidence="3" type="ORF">DXB31_04620</name>
</gene>
<evidence type="ECO:0000256" key="1">
    <source>
        <dbReference type="ARBA" id="ARBA00038115"/>
    </source>
</evidence>
<dbReference type="RefSeq" id="WP_004609408.1">
    <property type="nucleotide sequence ID" value="NZ_CABKNM010000007.1"/>
</dbReference>
<protein>
    <submittedName>
        <fullName evidence="3">Alpha/beta hydrolase</fullName>
    </submittedName>
</protein>
<organism evidence="3 4">
    <name type="scientific">Thomasclavelia spiroformis</name>
    <dbReference type="NCBI Taxonomy" id="29348"/>
    <lineage>
        <taxon>Bacteria</taxon>
        <taxon>Bacillati</taxon>
        <taxon>Bacillota</taxon>
        <taxon>Erysipelotrichia</taxon>
        <taxon>Erysipelotrichales</taxon>
        <taxon>Coprobacillaceae</taxon>
        <taxon>Thomasclavelia</taxon>
    </lineage>
</organism>
<dbReference type="InterPro" id="IPR000073">
    <property type="entry name" value="AB_hydrolase_1"/>
</dbReference>
<comment type="similarity">
    <text evidence="1">Belongs to the AB hydrolase superfamily. FUS2 hydrolase family.</text>
</comment>
<accession>A0A3E5FQX8</accession>
<dbReference type="AlphaFoldDB" id="A0A3E5FQX8"/>
<keyword evidence="3" id="KW-0378">Hydrolase</keyword>
<dbReference type="PRINTS" id="PR00111">
    <property type="entry name" value="ABHYDROLASE"/>
</dbReference>
<dbReference type="SUPFAM" id="SSF53474">
    <property type="entry name" value="alpha/beta-Hydrolases"/>
    <property type="match status" value="1"/>
</dbReference>
<proteinExistence type="inferred from homology"/>
<evidence type="ECO:0000313" key="4">
    <source>
        <dbReference type="Proteomes" id="UP000261087"/>
    </source>
</evidence>
<dbReference type="GO" id="GO:0016787">
    <property type="term" value="F:hydrolase activity"/>
    <property type="evidence" value="ECO:0007669"/>
    <property type="project" value="UniProtKB-KW"/>
</dbReference>
<dbReference type="GeneID" id="94018340"/>
<evidence type="ECO:0000259" key="2">
    <source>
        <dbReference type="Pfam" id="PF12146"/>
    </source>
</evidence>
<dbReference type="InterPro" id="IPR022742">
    <property type="entry name" value="Hydrolase_4"/>
</dbReference>
<comment type="caution">
    <text evidence="3">The sequence shown here is derived from an EMBL/GenBank/DDBJ whole genome shotgun (WGS) entry which is preliminary data.</text>
</comment>
<dbReference type="InterPro" id="IPR029058">
    <property type="entry name" value="AB_hydrolase_fold"/>
</dbReference>
<reference evidence="3 4" key="1">
    <citation type="submission" date="2018-08" db="EMBL/GenBank/DDBJ databases">
        <title>A genome reference for cultivated species of the human gut microbiota.</title>
        <authorList>
            <person name="Zou Y."/>
            <person name="Xue W."/>
            <person name="Luo G."/>
        </authorList>
    </citation>
    <scope>NUCLEOTIDE SEQUENCE [LARGE SCALE GENOMIC DNA]</scope>
    <source>
        <strain evidence="3 4">OM02-6</strain>
    </source>
</reference>
<dbReference type="Pfam" id="PF12146">
    <property type="entry name" value="Hydrolase_4"/>
    <property type="match status" value="1"/>
</dbReference>
<dbReference type="EMBL" id="QSVF01000008">
    <property type="protein sequence ID" value="RGO11353.1"/>
    <property type="molecule type" value="Genomic_DNA"/>
</dbReference>
<feature type="domain" description="Serine aminopeptidase S33" evidence="2">
    <location>
        <begin position="27"/>
        <end position="140"/>
    </location>
</feature>
<dbReference type="Proteomes" id="UP000261087">
    <property type="component" value="Unassembled WGS sequence"/>
</dbReference>
<dbReference type="PANTHER" id="PTHR22946">
    <property type="entry name" value="DIENELACTONE HYDROLASE DOMAIN-CONTAINING PROTEIN-RELATED"/>
    <property type="match status" value="1"/>
</dbReference>
<dbReference type="Gene3D" id="3.40.50.1820">
    <property type="entry name" value="alpha/beta hydrolase"/>
    <property type="match status" value="1"/>
</dbReference>
<dbReference type="InterPro" id="IPR050261">
    <property type="entry name" value="FrsA_esterase"/>
</dbReference>
<name>A0A3E5FQX8_9FIRM</name>
<evidence type="ECO:0000313" key="3">
    <source>
        <dbReference type="EMBL" id="RGO11353.1"/>
    </source>
</evidence>
<sequence length="250" mass="28319">MQHYCEIPTPKGIMRGFFHKPNVDKHPVCLIFHGFTGQKTGTKFCYVQLARMLEARGIATFRFDFLGSGESDLNFKDMTFKDELACARIILEETLKMDNCTKVYVLGHSMGGAVASELAKLYPEVISKLVLWAPAFNLPAALDYLTGKVEANKDGLYDHGGFEISQAFVDDILSRDFYQNLDIYKNELLVIHGTEDKTVPFDISNIYLPKFNDNVQFVAIEGANHNYDTVEHIKKVLKLSLDFLVNRAFD</sequence>